<accession>A0A7K0FR73</accession>
<keyword evidence="1" id="KW-0812">Transmembrane</keyword>
<feature type="domain" description="Uncharacterized protein YyaB-like PH" evidence="2">
    <location>
        <begin position="57"/>
        <end position="134"/>
    </location>
</feature>
<keyword evidence="4" id="KW-1185">Reference proteome</keyword>
<feature type="transmembrane region" description="Helical" evidence="1">
    <location>
        <begin position="40"/>
        <end position="59"/>
    </location>
</feature>
<dbReference type="AlphaFoldDB" id="A0A7K0FR73"/>
<evidence type="ECO:0000256" key="1">
    <source>
        <dbReference type="SAM" id="Phobius"/>
    </source>
</evidence>
<feature type="transmembrane region" description="Helical" evidence="1">
    <location>
        <begin position="12"/>
        <end position="34"/>
    </location>
</feature>
<reference evidence="3 4" key="1">
    <citation type="submission" date="2019-11" db="EMBL/GenBank/DDBJ databases">
        <authorList>
            <person name="Cheng Q."/>
            <person name="Yang Z."/>
        </authorList>
    </citation>
    <scope>NUCLEOTIDE SEQUENCE [LARGE SCALE GENOMIC DNA]</scope>
    <source>
        <strain evidence="3 4">HX-22-1</strain>
    </source>
</reference>
<name>A0A7K0FR73_9SPHI</name>
<dbReference type="Proteomes" id="UP000462931">
    <property type="component" value="Unassembled WGS sequence"/>
</dbReference>
<dbReference type="RefSeq" id="WP_154288577.1">
    <property type="nucleotide sequence ID" value="NZ_WKJI01000004.1"/>
</dbReference>
<keyword evidence="1" id="KW-0472">Membrane</keyword>
<evidence type="ECO:0000313" key="3">
    <source>
        <dbReference type="EMBL" id="MRX48508.1"/>
    </source>
</evidence>
<protein>
    <recommendedName>
        <fullName evidence="2">Uncharacterized protein YyaB-like PH domain-containing protein</fullName>
    </recommendedName>
</protein>
<dbReference type="Pfam" id="PF06713">
    <property type="entry name" value="bPH_4"/>
    <property type="match status" value="1"/>
</dbReference>
<keyword evidence="1" id="KW-1133">Transmembrane helix</keyword>
<gene>
    <name evidence="3" type="ORF">GJJ64_15040</name>
</gene>
<dbReference type="GO" id="GO:0030153">
    <property type="term" value="P:bacteriocin immunity"/>
    <property type="evidence" value="ECO:0007669"/>
    <property type="project" value="InterPro"/>
</dbReference>
<evidence type="ECO:0000259" key="2">
    <source>
        <dbReference type="Pfam" id="PF06713"/>
    </source>
</evidence>
<organism evidence="3 4">
    <name type="scientific">Pedobacter puniceum</name>
    <dbReference type="NCBI Taxonomy" id="2666136"/>
    <lineage>
        <taxon>Bacteria</taxon>
        <taxon>Pseudomonadati</taxon>
        <taxon>Bacteroidota</taxon>
        <taxon>Sphingobacteriia</taxon>
        <taxon>Sphingobacteriales</taxon>
        <taxon>Sphingobacteriaceae</taxon>
        <taxon>Pedobacter</taxon>
    </lineage>
</organism>
<sequence>MPTINKKANSKRSISVIVIKFIPSLFLILALTIVRSPINTLLLAVPVVFALMTLFRCHYTIVDNSFLILHVSFKKKVIPLESIYHISGEKSVGFHNWFINYSNSLKGVEITYGENRKLIISPENGEDFIAFLEKSIKNRDIHSN</sequence>
<evidence type="ECO:0000313" key="4">
    <source>
        <dbReference type="Proteomes" id="UP000462931"/>
    </source>
</evidence>
<dbReference type="InterPro" id="IPR009589">
    <property type="entry name" value="PH_YyaB-like"/>
</dbReference>
<dbReference type="EMBL" id="WKJI01000004">
    <property type="protein sequence ID" value="MRX48508.1"/>
    <property type="molecule type" value="Genomic_DNA"/>
</dbReference>
<comment type="caution">
    <text evidence="3">The sequence shown here is derived from an EMBL/GenBank/DDBJ whole genome shotgun (WGS) entry which is preliminary data.</text>
</comment>
<proteinExistence type="predicted"/>